<dbReference type="EMBL" id="CP030239">
    <property type="protein sequence ID" value="AWX94000.1"/>
    <property type="molecule type" value="Genomic_DNA"/>
</dbReference>
<gene>
    <name evidence="1" type="ORF">DPM13_16405</name>
</gene>
<organism evidence="1 2">
    <name type="scientific">Paracoccus mutanolyticus</name>
    <dbReference type="NCBI Taxonomy" id="1499308"/>
    <lineage>
        <taxon>Bacteria</taxon>
        <taxon>Pseudomonadati</taxon>
        <taxon>Pseudomonadota</taxon>
        <taxon>Alphaproteobacteria</taxon>
        <taxon>Rhodobacterales</taxon>
        <taxon>Paracoccaceae</taxon>
        <taxon>Paracoccus</taxon>
    </lineage>
</organism>
<sequence length="65" mass="7011">MAKAVFHRRFDATDTKKGVSIRVEPLDTPQTFPEWVIAKAEAAGAATRMPRASCSLKAGVAPAKR</sequence>
<evidence type="ECO:0000313" key="1">
    <source>
        <dbReference type="EMBL" id="AWX94000.1"/>
    </source>
</evidence>
<reference evidence="1 2" key="1">
    <citation type="submission" date="2018-06" db="EMBL/GenBank/DDBJ databases">
        <title>Complete genome sequence of Paracoccus mutanolyticus strain RSP-02 isolated from cellulosic waste.</title>
        <authorList>
            <person name="Amrutha R.N."/>
            <person name="Shrivastav A."/>
            <person name="Buddana S.K."/>
            <person name="Deshpande U."/>
            <person name="Prakasham R.S."/>
        </authorList>
    </citation>
    <scope>NUCLEOTIDE SEQUENCE [LARGE SCALE GENOMIC DNA]</scope>
    <source>
        <strain evidence="1 2">RSP-02</strain>
    </source>
</reference>
<accession>A0ABM6WTI9</accession>
<protein>
    <submittedName>
        <fullName evidence="1">Uncharacterized protein</fullName>
    </submittedName>
</protein>
<name>A0ABM6WTI9_9RHOB</name>
<evidence type="ECO:0000313" key="2">
    <source>
        <dbReference type="Proteomes" id="UP000249922"/>
    </source>
</evidence>
<keyword evidence="2" id="KW-1185">Reference proteome</keyword>
<dbReference type="Proteomes" id="UP000249922">
    <property type="component" value="Chromosome"/>
</dbReference>
<proteinExistence type="predicted"/>